<reference evidence="2" key="1">
    <citation type="submission" date="2021-01" db="EMBL/GenBank/DDBJ databases">
        <title>Whole genome shotgun sequence of Sphaerisporangium rufum NBRC 109079.</title>
        <authorList>
            <person name="Komaki H."/>
            <person name="Tamura T."/>
        </authorList>
    </citation>
    <scope>NUCLEOTIDE SEQUENCE</scope>
    <source>
        <strain evidence="2">NBRC 109079</strain>
    </source>
</reference>
<proteinExistence type="predicted"/>
<dbReference type="Proteomes" id="UP000655287">
    <property type="component" value="Unassembled WGS sequence"/>
</dbReference>
<evidence type="ECO:0000313" key="2">
    <source>
        <dbReference type="EMBL" id="GII75859.1"/>
    </source>
</evidence>
<evidence type="ECO:0000313" key="3">
    <source>
        <dbReference type="Proteomes" id="UP000655287"/>
    </source>
</evidence>
<sequence length="111" mass="11595">MKTGVSSGQEKERCEQTMNASDMWRDLGDGARARRGAPEVDRGNDGDGHAGGAHRATPGPIGLRYHPEMSSSPATSVSLNHDRCALHHNTGAGRGGGGDHSGQPGRRARLA</sequence>
<feature type="compositionally biased region" description="Polar residues" evidence="1">
    <location>
        <begin position="69"/>
        <end position="79"/>
    </location>
</feature>
<keyword evidence="3" id="KW-1185">Reference proteome</keyword>
<feature type="compositionally biased region" description="Basic and acidic residues" evidence="1">
    <location>
        <begin position="23"/>
        <end position="48"/>
    </location>
</feature>
<feature type="region of interest" description="Disordered" evidence="1">
    <location>
        <begin position="1"/>
        <end position="111"/>
    </location>
</feature>
<name>A0A919QXE8_9ACTN</name>
<accession>A0A919QXE8</accession>
<protein>
    <submittedName>
        <fullName evidence="2">Uncharacterized protein</fullName>
    </submittedName>
</protein>
<gene>
    <name evidence="2" type="ORF">Sru01_08410</name>
</gene>
<dbReference type="AlphaFoldDB" id="A0A919QXE8"/>
<organism evidence="2 3">
    <name type="scientific">Sphaerisporangium rufum</name>
    <dbReference type="NCBI Taxonomy" id="1381558"/>
    <lineage>
        <taxon>Bacteria</taxon>
        <taxon>Bacillati</taxon>
        <taxon>Actinomycetota</taxon>
        <taxon>Actinomycetes</taxon>
        <taxon>Streptosporangiales</taxon>
        <taxon>Streptosporangiaceae</taxon>
        <taxon>Sphaerisporangium</taxon>
    </lineage>
</organism>
<dbReference type="EMBL" id="BOOU01000012">
    <property type="protein sequence ID" value="GII75859.1"/>
    <property type="molecule type" value="Genomic_DNA"/>
</dbReference>
<evidence type="ECO:0000256" key="1">
    <source>
        <dbReference type="SAM" id="MobiDB-lite"/>
    </source>
</evidence>
<comment type="caution">
    <text evidence="2">The sequence shown here is derived from an EMBL/GenBank/DDBJ whole genome shotgun (WGS) entry which is preliminary data.</text>
</comment>